<accession>A0A6N4DLD4</accession>
<dbReference type="AlphaFoldDB" id="A0A6N4DLD4"/>
<dbReference type="SMART" id="SM01248">
    <property type="entry name" value="KaiB"/>
    <property type="match status" value="1"/>
</dbReference>
<comment type="caution">
    <text evidence="2">The sequence shown here is derived from an EMBL/GenBank/DDBJ whole genome shotgun (WGS) entry which is preliminary data.</text>
</comment>
<dbReference type="Gene3D" id="3.40.30.10">
    <property type="entry name" value="Glutaredoxin"/>
    <property type="match status" value="1"/>
</dbReference>
<name>A0A6N4DLD4_9GAMM</name>
<reference evidence="2 3" key="1">
    <citation type="submission" date="2018-01" db="EMBL/GenBank/DDBJ databases">
        <title>Novel co-symbiosis in the lucinid bivalve Phacoides pectinatus.</title>
        <authorList>
            <person name="Lim S.J."/>
            <person name="Davis B.G."/>
            <person name="Gill D.E."/>
            <person name="Engel A.S."/>
            <person name="Anderson L.C."/>
            <person name="Campbell B.J."/>
        </authorList>
    </citation>
    <scope>NUCLEOTIDE SEQUENCE [LARGE SCALE GENOMIC DNA]</scope>
    <source>
        <strain evidence="2">N3_P5</strain>
    </source>
</reference>
<dbReference type="InterPro" id="IPR036249">
    <property type="entry name" value="Thioredoxin-like_sf"/>
</dbReference>
<proteinExistence type="predicted"/>
<dbReference type="InterPro" id="IPR011649">
    <property type="entry name" value="KaiB_domain"/>
</dbReference>
<evidence type="ECO:0000313" key="2">
    <source>
        <dbReference type="EMBL" id="PUD99230.1"/>
    </source>
</evidence>
<dbReference type="Proteomes" id="UP000250928">
    <property type="component" value="Unassembled WGS sequence"/>
</dbReference>
<organism evidence="2 3">
    <name type="scientific">Candidatus Sedimenticola endophacoides</name>
    <dbReference type="NCBI Taxonomy" id="2548426"/>
    <lineage>
        <taxon>Bacteria</taxon>
        <taxon>Pseudomonadati</taxon>
        <taxon>Pseudomonadota</taxon>
        <taxon>Gammaproteobacteria</taxon>
        <taxon>Chromatiales</taxon>
        <taxon>Sedimenticolaceae</taxon>
        <taxon>Sedimenticola</taxon>
    </lineage>
</organism>
<evidence type="ECO:0000259" key="1">
    <source>
        <dbReference type="SMART" id="SM01248"/>
    </source>
</evidence>
<protein>
    <recommendedName>
        <fullName evidence="1">KaiB domain-containing protein</fullName>
    </recommendedName>
</protein>
<evidence type="ECO:0000313" key="3">
    <source>
        <dbReference type="Proteomes" id="UP000250928"/>
    </source>
</evidence>
<dbReference type="GO" id="GO:0048511">
    <property type="term" value="P:rhythmic process"/>
    <property type="evidence" value="ECO:0007669"/>
    <property type="project" value="InterPro"/>
</dbReference>
<dbReference type="EMBL" id="PQCO01000266">
    <property type="protein sequence ID" value="PUD99230.1"/>
    <property type="molecule type" value="Genomic_DNA"/>
</dbReference>
<sequence>MRADREDAVSSDTQPCFTLYLAGEAPAEAVLEAIRQAMQALVDGVYDLDVVNVLEHAEEADAEGVFCTPTLVININGMECRLIGGLVRGERARILDTAQRETGHGETE</sequence>
<dbReference type="SUPFAM" id="SSF52833">
    <property type="entry name" value="Thioredoxin-like"/>
    <property type="match status" value="1"/>
</dbReference>
<gene>
    <name evidence="2" type="ORF">C3L24_11335</name>
</gene>
<feature type="domain" description="KaiB" evidence="1">
    <location>
        <begin position="18"/>
        <end position="97"/>
    </location>
</feature>